<dbReference type="Proteomes" id="UP001597085">
    <property type="component" value="Unassembled WGS sequence"/>
</dbReference>
<dbReference type="RefSeq" id="WP_256422316.1">
    <property type="nucleotide sequence ID" value="NZ_JANHDI010000012.1"/>
</dbReference>
<comment type="caution">
    <text evidence="2">The sequence shown here is derived from an EMBL/GenBank/DDBJ whole genome shotgun (WGS) entry which is preliminary data.</text>
</comment>
<feature type="region of interest" description="Disordered" evidence="1">
    <location>
        <begin position="63"/>
        <end position="82"/>
    </location>
</feature>
<sequence length="82" mass="9503">MEWTRNRRDDEDLVEWTRADGYVTIRRRRRADGGWVVRLDRLYQAPEGSGYRRERADDVESAGGLVEAWKSENGGAEEQSST</sequence>
<accession>A0ABD6CQV2</accession>
<dbReference type="InterPro" id="IPR055965">
    <property type="entry name" value="DUF7543"/>
</dbReference>
<proteinExistence type="predicted"/>
<keyword evidence="3" id="KW-1185">Reference proteome</keyword>
<dbReference type="EMBL" id="JBHUDK010000011">
    <property type="protein sequence ID" value="MFD1599788.1"/>
    <property type="molecule type" value="Genomic_DNA"/>
</dbReference>
<evidence type="ECO:0000313" key="3">
    <source>
        <dbReference type="Proteomes" id="UP001597085"/>
    </source>
</evidence>
<dbReference type="Pfam" id="PF24399">
    <property type="entry name" value="DUF7543"/>
    <property type="match status" value="1"/>
</dbReference>
<gene>
    <name evidence="2" type="ORF">ACFSBX_12570</name>
</gene>
<evidence type="ECO:0000256" key="1">
    <source>
        <dbReference type="SAM" id="MobiDB-lite"/>
    </source>
</evidence>
<dbReference type="AlphaFoldDB" id="A0ABD6CQV2"/>
<organism evidence="2 3">
    <name type="scientific">Halobellus rarus</name>
    <dbReference type="NCBI Taxonomy" id="1126237"/>
    <lineage>
        <taxon>Archaea</taxon>
        <taxon>Methanobacteriati</taxon>
        <taxon>Methanobacteriota</taxon>
        <taxon>Stenosarchaea group</taxon>
        <taxon>Halobacteria</taxon>
        <taxon>Halobacteriales</taxon>
        <taxon>Haloferacaceae</taxon>
        <taxon>Halobellus</taxon>
    </lineage>
</organism>
<reference evidence="2 3" key="1">
    <citation type="journal article" date="2019" name="Int. J. Syst. Evol. Microbiol.">
        <title>The Global Catalogue of Microorganisms (GCM) 10K type strain sequencing project: providing services to taxonomists for standard genome sequencing and annotation.</title>
        <authorList>
            <consortium name="The Broad Institute Genomics Platform"/>
            <consortium name="The Broad Institute Genome Sequencing Center for Infectious Disease"/>
            <person name="Wu L."/>
            <person name="Ma J."/>
        </authorList>
    </citation>
    <scope>NUCLEOTIDE SEQUENCE [LARGE SCALE GENOMIC DNA]</scope>
    <source>
        <strain evidence="2 3">CGMCC 1.12121</strain>
    </source>
</reference>
<protein>
    <submittedName>
        <fullName evidence="2">Uncharacterized protein</fullName>
    </submittedName>
</protein>
<evidence type="ECO:0000313" key="2">
    <source>
        <dbReference type="EMBL" id="MFD1599788.1"/>
    </source>
</evidence>
<name>A0ABD6CQV2_9EURY</name>